<proteinExistence type="inferred from homology"/>
<dbReference type="SUPFAM" id="SSF118196">
    <property type="entry name" value="YaeB-like"/>
    <property type="match status" value="2"/>
</dbReference>
<gene>
    <name evidence="5" type="ORF">ElyMa_002051800</name>
</gene>
<dbReference type="InterPro" id="IPR023370">
    <property type="entry name" value="TrmO-like_N"/>
</dbReference>
<comment type="caution">
    <text evidence="5">The sequence shown here is derived from an EMBL/GenBank/DDBJ whole genome shotgun (WGS) entry which is preliminary data.</text>
</comment>
<dbReference type="FunFam" id="3.30.2310.10:FF:000002">
    <property type="entry name" value="tRNA methyltransferase O"/>
    <property type="match status" value="1"/>
</dbReference>
<dbReference type="NCBIfam" id="TIGR00104">
    <property type="entry name" value="tRNA_TsaA"/>
    <property type="match status" value="1"/>
</dbReference>
<dbReference type="Proteomes" id="UP000762676">
    <property type="component" value="Unassembled WGS sequence"/>
</dbReference>
<feature type="compositionally biased region" description="Polar residues" evidence="3">
    <location>
        <begin position="282"/>
        <end position="295"/>
    </location>
</feature>
<organism evidence="5 6">
    <name type="scientific">Elysia marginata</name>
    <dbReference type="NCBI Taxonomy" id="1093978"/>
    <lineage>
        <taxon>Eukaryota</taxon>
        <taxon>Metazoa</taxon>
        <taxon>Spiralia</taxon>
        <taxon>Lophotrochozoa</taxon>
        <taxon>Mollusca</taxon>
        <taxon>Gastropoda</taxon>
        <taxon>Heterobranchia</taxon>
        <taxon>Euthyneura</taxon>
        <taxon>Panpulmonata</taxon>
        <taxon>Sacoglossa</taxon>
        <taxon>Placobranchoidea</taxon>
        <taxon>Plakobranchidae</taxon>
        <taxon>Elysia</taxon>
    </lineage>
</organism>
<dbReference type="InterPro" id="IPR036413">
    <property type="entry name" value="YaeB-like_sf"/>
</dbReference>
<name>A0AAV4F8G4_9GAST</name>
<dbReference type="InterPro" id="IPR023368">
    <property type="entry name" value="UPF0066_cons_site"/>
</dbReference>
<dbReference type="Gene3D" id="2.40.30.70">
    <property type="entry name" value="YaeB-like"/>
    <property type="match status" value="1"/>
</dbReference>
<comment type="similarity">
    <text evidence="2">Belongs to the tRNA methyltransferase O family.</text>
</comment>
<dbReference type="Pfam" id="PF01980">
    <property type="entry name" value="TrmO_N"/>
    <property type="match status" value="1"/>
</dbReference>
<feature type="compositionally biased region" description="Polar residues" evidence="3">
    <location>
        <begin position="229"/>
        <end position="240"/>
    </location>
</feature>
<evidence type="ECO:0000256" key="1">
    <source>
        <dbReference type="ARBA" id="ARBA00022691"/>
    </source>
</evidence>
<feature type="domain" description="TsaA-like" evidence="4">
    <location>
        <begin position="5"/>
        <end position="143"/>
    </location>
</feature>
<dbReference type="PROSITE" id="PS01318">
    <property type="entry name" value="TSAA_1"/>
    <property type="match status" value="1"/>
</dbReference>
<evidence type="ECO:0000256" key="3">
    <source>
        <dbReference type="SAM" id="MobiDB-lite"/>
    </source>
</evidence>
<dbReference type="PROSITE" id="PS51668">
    <property type="entry name" value="TSAA_2"/>
    <property type="match status" value="1"/>
</dbReference>
<dbReference type="InterPro" id="IPR040372">
    <property type="entry name" value="YaeB-like"/>
</dbReference>
<evidence type="ECO:0000256" key="2">
    <source>
        <dbReference type="ARBA" id="ARBA00033753"/>
    </source>
</evidence>
<dbReference type="Gene3D" id="3.30.2310.10">
    <property type="entry name" value="YaeB-like"/>
    <property type="match status" value="1"/>
</dbReference>
<dbReference type="PANTHER" id="PTHR12818:SF0">
    <property type="entry name" value="TRNA (ADENINE(37)-N6)-METHYLTRANSFERASE"/>
    <property type="match status" value="1"/>
</dbReference>
<accession>A0AAV4F8G4</accession>
<evidence type="ECO:0000313" key="5">
    <source>
        <dbReference type="EMBL" id="GFR69497.1"/>
    </source>
</evidence>
<feature type="compositionally biased region" description="Basic and acidic residues" evidence="3">
    <location>
        <begin position="241"/>
        <end position="251"/>
    </location>
</feature>
<protein>
    <submittedName>
        <fullName evidence="5">tRNA (Adenine(37)-N6)-methyltransferase</fullName>
    </submittedName>
</protein>
<dbReference type="InterPro" id="IPR036414">
    <property type="entry name" value="YaeB_N_sf"/>
</dbReference>
<dbReference type="AlphaFoldDB" id="A0AAV4F8G4"/>
<feature type="region of interest" description="Disordered" evidence="3">
    <location>
        <begin position="72"/>
        <end position="92"/>
    </location>
</feature>
<feature type="region of interest" description="Disordered" evidence="3">
    <location>
        <begin position="282"/>
        <end position="346"/>
    </location>
</feature>
<dbReference type="PANTHER" id="PTHR12818">
    <property type="entry name" value="TRNA (ADENINE(37)-N6)-METHYLTRANSFERASE"/>
    <property type="match status" value="1"/>
</dbReference>
<keyword evidence="6" id="KW-1185">Reference proteome</keyword>
<sequence>MNVAMKPIGTMKSLFHFKNGTPRQASICSNAPGVLTIEKSVFNNPEHSLEGLGDYSHAWVIFVFHKNNNSHTKAKVKPPRMDGRRTGVFSSRSPYRPNNIGLSLVKIDRIEGATVYFSGVDMIDGTPVLDIKPYIPEYDYPVPSISQDTKPPKGKETIDTFPEKLPKVVNSLALDSNNTNKNNDDAKNSTASVDELEKGFLAMSSALDKAGEILLSQPLEENVPGHQSDVVSNCLNSSRESGCKDEDKAESGDDSVTDARGGADDELDVFLEAVLSQAMESLSTEFPSQKDSGSSGCDHPGMSNFVDTKSESLPARHSSYTASCDETKSSAHKNETNLDLDSNKPCAETEIKSEARETNENEKIRSAAYPVVAPWLLNPPVKKLRVTFTIEALQQLQQFSNSSPDPHYRLQLLTDAVEAESSIRSVLREEPRSVYRRQHCQDSLYFFTVDIVHITCWFDEDVAQVVRVKPVATVSKLQQKLGESLG</sequence>
<evidence type="ECO:0000259" key="4">
    <source>
        <dbReference type="PROSITE" id="PS51668"/>
    </source>
</evidence>
<evidence type="ECO:0000313" key="6">
    <source>
        <dbReference type="Proteomes" id="UP000762676"/>
    </source>
</evidence>
<feature type="region of interest" description="Disordered" evidence="3">
    <location>
        <begin position="223"/>
        <end position="262"/>
    </location>
</feature>
<dbReference type="EMBL" id="BMAT01004157">
    <property type="protein sequence ID" value="GFR69497.1"/>
    <property type="molecule type" value="Genomic_DNA"/>
</dbReference>
<reference evidence="5 6" key="1">
    <citation type="journal article" date="2021" name="Elife">
        <title>Chloroplast acquisition without the gene transfer in kleptoplastic sea slugs, Plakobranchus ocellatus.</title>
        <authorList>
            <person name="Maeda T."/>
            <person name="Takahashi S."/>
            <person name="Yoshida T."/>
            <person name="Shimamura S."/>
            <person name="Takaki Y."/>
            <person name="Nagai Y."/>
            <person name="Toyoda A."/>
            <person name="Suzuki Y."/>
            <person name="Arimoto A."/>
            <person name="Ishii H."/>
            <person name="Satoh N."/>
            <person name="Nishiyama T."/>
            <person name="Hasebe M."/>
            <person name="Maruyama T."/>
            <person name="Minagawa J."/>
            <person name="Obokata J."/>
            <person name="Shigenobu S."/>
        </authorList>
    </citation>
    <scope>NUCLEOTIDE SEQUENCE [LARGE SCALE GENOMIC DNA]</scope>
</reference>
<dbReference type="CDD" id="cd09281">
    <property type="entry name" value="UPF0066"/>
    <property type="match status" value="1"/>
</dbReference>
<keyword evidence="1" id="KW-0949">S-adenosyl-L-methionine</keyword>
<feature type="compositionally biased region" description="Basic and acidic residues" evidence="3">
    <location>
        <begin position="325"/>
        <end position="336"/>
    </location>
</feature>